<evidence type="ECO:0000256" key="2">
    <source>
        <dbReference type="ARBA" id="ARBA00023015"/>
    </source>
</evidence>
<dbReference type="GO" id="GO:0005829">
    <property type="term" value="C:cytosol"/>
    <property type="evidence" value="ECO:0007669"/>
    <property type="project" value="TreeGrafter"/>
</dbReference>
<dbReference type="Pfam" id="PF00126">
    <property type="entry name" value="HTH_1"/>
    <property type="match status" value="1"/>
</dbReference>
<dbReference type="GO" id="GO:0003677">
    <property type="term" value="F:DNA binding"/>
    <property type="evidence" value="ECO:0007669"/>
    <property type="project" value="UniProtKB-KW"/>
</dbReference>
<dbReference type="EMBL" id="SMGD01000011">
    <property type="protein sequence ID" value="TCK59121.1"/>
    <property type="molecule type" value="Genomic_DNA"/>
</dbReference>
<dbReference type="InterPro" id="IPR005119">
    <property type="entry name" value="LysR_subst-bd"/>
</dbReference>
<dbReference type="Gene3D" id="1.10.10.10">
    <property type="entry name" value="Winged helix-like DNA-binding domain superfamily/Winged helix DNA-binding domain"/>
    <property type="match status" value="1"/>
</dbReference>
<evidence type="ECO:0000256" key="4">
    <source>
        <dbReference type="ARBA" id="ARBA00023163"/>
    </source>
</evidence>
<protein>
    <submittedName>
        <fullName evidence="6">Transcriptional regulator</fullName>
    </submittedName>
</protein>
<dbReference type="InterPro" id="IPR000847">
    <property type="entry name" value="LysR_HTH_N"/>
</dbReference>
<dbReference type="PANTHER" id="PTHR30419">
    <property type="entry name" value="HTH-TYPE TRANSCRIPTIONAL REGULATOR YBHD"/>
    <property type="match status" value="1"/>
</dbReference>
<accession>A0A4V2PRK4</accession>
<evidence type="ECO:0000313" key="7">
    <source>
        <dbReference type="Proteomes" id="UP000295565"/>
    </source>
</evidence>
<evidence type="ECO:0000313" key="6">
    <source>
        <dbReference type="EMBL" id="TCK59121.1"/>
    </source>
</evidence>
<dbReference type="InterPro" id="IPR036390">
    <property type="entry name" value="WH_DNA-bd_sf"/>
</dbReference>
<proteinExistence type="inferred from homology"/>
<dbReference type="Pfam" id="PF03466">
    <property type="entry name" value="LysR_substrate"/>
    <property type="match status" value="1"/>
</dbReference>
<feature type="domain" description="HTH lysR-type" evidence="5">
    <location>
        <begin position="1"/>
        <end position="58"/>
    </location>
</feature>
<dbReference type="SUPFAM" id="SSF46785">
    <property type="entry name" value="Winged helix' DNA-binding domain"/>
    <property type="match status" value="1"/>
</dbReference>
<dbReference type="GO" id="GO:0003700">
    <property type="term" value="F:DNA-binding transcription factor activity"/>
    <property type="evidence" value="ECO:0007669"/>
    <property type="project" value="InterPro"/>
</dbReference>
<dbReference type="RefSeq" id="WP_131912101.1">
    <property type="nucleotide sequence ID" value="NZ_OU594967.1"/>
</dbReference>
<dbReference type="SUPFAM" id="SSF53850">
    <property type="entry name" value="Periplasmic binding protein-like II"/>
    <property type="match status" value="1"/>
</dbReference>
<dbReference type="OrthoDB" id="646694at2"/>
<evidence type="ECO:0000256" key="1">
    <source>
        <dbReference type="ARBA" id="ARBA00009437"/>
    </source>
</evidence>
<dbReference type="FunFam" id="1.10.10.10:FF:000001">
    <property type="entry name" value="LysR family transcriptional regulator"/>
    <property type="match status" value="1"/>
</dbReference>
<dbReference type="InterPro" id="IPR036388">
    <property type="entry name" value="WH-like_DNA-bd_sf"/>
</dbReference>
<dbReference type="InterPro" id="IPR050950">
    <property type="entry name" value="HTH-type_LysR_regulators"/>
</dbReference>
<dbReference type="Gene3D" id="3.40.190.290">
    <property type="match status" value="1"/>
</dbReference>
<keyword evidence="4" id="KW-0804">Transcription</keyword>
<organism evidence="6 7">
    <name type="scientific">Celerinatantimonas diazotrophica</name>
    <dbReference type="NCBI Taxonomy" id="412034"/>
    <lineage>
        <taxon>Bacteria</taxon>
        <taxon>Pseudomonadati</taxon>
        <taxon>Pseudomonadota</taxon>
        <taxon>Gammaproteobacteria</taxon>
        <taxon>Celerinatantimonadaceae</taxon>
        <taxon>Celerinatantimonas</taxon>
    </lineage>
</organism>
<gene>
    <name evidence="6" type="ORF">EV690_1289</name>
</gene>
<name>A0A4V2PRK4_9GAMM</name>
<dbReference type="AlphaFoldDB" id="A0A4V2PRK4"/>
<keyword evidence="7" id="KW-1185">Reference proteome</keyword>
<sequence>MELRQLRYFLKIAHSGTITQAAHQLNLAQPALSRSIQKLEDELNTKLFIRTEKGIKLTQSGQKLQSYAQQILAQVKDAQDAVSSVEKLQTGSVRIGLPAMLGSYFFPPFLMAFRERYPGLDIEIVDAGSVSIREMLEEGKLDLGIIVGEDAPSQLASELLIKEEMVCCMANDHPLTTQATISSEQFLQYEQIGFHAGYFQQRFIDEMSHHTLMAPNRIITTNLIPLIKSVVSHGFAISMLLSLVIQPEDAITTRSFNPREFLHLRLAWHPQRYLSQANQAFRQFLLEQLRGTSATL</sequence>
<dbReference type="PRINTS" id="PR00039">
    <property type="entry name" value="HTHLYSR"/>
</dbReference>
<evidence type="ECO:0000256" key="3">
    <source>
        <dbReference type="ARBA" id="ARBA00023125"/>
    </source>
</evidence>
<keyword evidence="2" id="KW-0805">Transcription regulation</keyword>
<evidence type="ECO:0000259" key="5">
    <source>
        <dbReference type="PROSITE" id="PS50931"/>
    </source>
</evidence>
<reference evidence="6 7" key="1">
    <citation type="submission" date="2019-03" db="EMBL/GenBank/DDBJ databases">
        <title>Genomic Encyclopedia of Type Strains, Phase IV (KMG-IV): sequencing the most valuable type-strain genomes for metagenomic binning, comparative biology and taxonomic classification.</title>
        <authorList>
            <person name="Goeker M."/>
        </authorList>
    </citation>
    <scope>NUCLEOTIDE SEQUENCE [LARGE SCALE GENOMIC DNA]</scope>
    <source>
        <strain evidence="6 7">DSM 18577</strain>
    </source>
</reference>
<dbReference type="PANTHER" id="PTHR30419:SF30">
    <property type="entry name" value="LYSR FAMILY TRANSCRIPTIONAL REGULATOR"/>
    <property type="match status" value="1"/>
</dbReference>
<keyword evidence="3" id="KW-0238">DNA-binding</keyword>
<comment type="similarity">
    <text evidence="1">Belongs to the LysR transcriptional regulatory family.</text>
</comment>
<dbReference type="PROSITE" id="PS50931">
    <property type="entry name" value="HTH_LYSR"/>
    <property type="match status" value="1"/>
</dbReference>
<comment type="caution">
    <text evidence="6">The sequence shown here is derived from an EMBL/GenBank/DDBJ whole genome shotgun (WGS) entry which is preliminary data.</text>
</comment>
<dbReference type="Proteomes" id="UP000295565">
    <property type="component" value="Unassembled WGS sequence"/>
</dbReference>
<dbReference type="CDD" id="cd05466">
    <property type="entry name" value="PBP2_LTTR_substrate"/>
    <property type="match status" value="1"/>
</dbReference>